<dbReference type="EMBL" id="MGJN01000014">
    <property type="protein sequence ID" value="OGN06808.1"/>
    <property type="molecule type" value="Genomic_DNA"/>
</dbReference>
<dbReference type="Pfam" id="PF02502">
    <property type="entry name" value="LacAB_rpiB"/>
    <property type="match status" value="1"/>
</dbReference>
<organism evidence="2 3">
    <name type="scientific">Candidatus Yanofskybacteria bacterium RIFCSPHIGHO2_02_FULL_38_22b</name>
    <dbReference type="NCBI Taxonomy" id="1802673"/>
    <lineage>
        <taxon>Bacteria</taxon>
        <taxon>Candidatus Yanofskyibacteriota</taxon>
    </lineage>
</organism>
<accession>A0A1F8F2A7</accession>
<dbReference type="Proteomes" id="UP000176834">
    <property type="component" value="Unassembled WGS sequence"/>
</dbReference>
<reference evidence="2 3" key="1">
    <citation type="journal article" date="2016" name="Nat. Commun.">
        <title>Thousands of microbial genomes shed light on interconnected biogeochemical processes in an aquifer system.</title>
        <authorList>
            <person name="Anantharaman K."/>
            <person name="Brown C.T."/>
            <person name="Hug L.A."/>
            <person name="Sharon I."/>
            <person name="Castelle C.J."/>
            <person name="Probst A.J."/>
            <person name="Thomas B.C."/>
            <person name="Singh A."/>
            <person name="Wilkins M.J."/>
            <person name="Karaoz U."/>
            <person name="Brodie E.L."/>
            <person name="Williams K.H."/>
            <person name="Hubbard S.S."/>
            <person name="Banfield J.F."/>
        </authorList>
    </citation>
    <scope>NUCLEOTIDE SEQUENCE [LARGE SCALE GENOMIC DNA]</scope>
</reference>
<dbReference type="Gene3D" id="3.40.1400.10">
    <property type="entry name" value="Sugar-phosphate isomerase, RpiB/LacA/LacB"/>
    <property type="match status" value="1"/>
</dbReference>
<sequence>MHLIYLGSDHKGFALKEKIKEKLTEWDYEYEDVGPFEYDKDDDYPKFGEAVARKVVSGKGNRGILICGSGIGIDVTANKIDGIRAGTISEPDQAKASVHDEDLNVLALSADFLSEDKAIEIARAFLAAEYDTKERYERRLEEIKKIESNN</sequence>
<evidence type="ECO:0000313" key="3">
    <source>
        <dbReference type="Proteomes" id="UP000176834"/>
    </source>
</evidence>
<dbReference type="AlphaFoldDB" id="A0A1F8F2A7"/>
<dbReference type="NCBIfam" id="NF004051">
    <property type="entry name" value="PRK05571.1"/>
    <property type="match status" value="1"/>
</dbReference>
<dbReference type="PIRSF" id="PIRSF005384">
    <property type="entry name" value="RpiB_LacA_B"/>
    <property type="match status" value="1"/>
</dbReference>
<dbReference type="GO" id="GO:0004751">
    <property type="term" value="F:ribose-5-phosphate isomerase activity"/>
    <property type="evidence" value="ECO:0007669"/>
    <property type="project" value="TreeGrafter"/>
</dbReference>
<dbReference type="GO" id="GO:0019316">
    <property type="term" value="P:D-allose catabolic process"/>
    <property type="evidence" value="ECO:0007669"/>
    <property type="project" value="TreeGrafter"/>
</dbReference>
<evidence type="ECO:0000313" key="2">
    <source>
        <dbReference type="EMBL" id="OGN06808.1"/>
    </source>
</evidence>
<gene>
    <name evidence="2" type="ORF">A3B86_02835</name>
</gene>
<protein>
    <recommendedName>
        <fullName evidence="4">Ribose-5-phosphate isomerase</fullName>
    </recommendedName>
</protein>
<dbReference type="InterPro" id="IPR036569">
    <property type="entry name" value="RpiB_LacA_LacB_sf"/>
</dbReference>
<dbReference type="PANTHER" id="PTHR30345:SF0">
    <property type="entry name" value="DNA DAMAGE-REPAIR_TOLERATION PROTEIN DRT102"/>
    <property type="match status" value="1"/>
</dbReference>
<dbReference type="SUPFAM" id="SSF89623">
    <property type="entry name" value="Ribose/Galactose isomerase RpiB/AlsB"/>
    <property type="match status" value="1"/>
</dbReference>
<comment type="similarity">
    <text evidence="1">Belongs to the LacAB/RpiB family.</text>
</comment>
<dbReference type="NCBIfam" id="TIGR00689">
    <property type="entry name" value="rpiB_lacA_lacB"/>
    <property type="match status" value="1"/>
</dbReference>
<dbReference type="GO" id="GO:0009052">
    <property type="term" value="P:pentose-phosphate shunt, non-oxidative branch"/>
    <property type="evidence" value="ECO:0007669"/>
    <property type="project" value="TreeGrafter"/>
</dbReference>
<dbReference type="PANTHER" id="PTHR30345">
    <property type="entry name" value="RIBOSE-5-PHOSPHATE ISOMERASE B"/>
    <property type="match status" value="1"/>
</dbReference>
<proteinExistence type="inferred from homology"/>
<dbReference type="InterPro" id="IPR003500">
    <property type="entry name" value="RpiB_LacA_LacB"/>
</dbReference>
<evidence type="ECO:0008006" key="4">
    <source>
        <dbReference type="Google" id="ProtNLM"/>
    </source>
</evidence>
<comment type="caution">
    <text evidence="2">The sequence shown here is derived from an EMBL/GenBank/DDBJ whole genome shotgun (WGS) entry which is preliminary data.</text>
</comment>
<name>A0A1F8F2A7_9BACT</name>
<evidence type="ECO:0000256" key="1">
    <source>
        <dbReference type="ARBA" id="ARBA00008754"/>
    </source>
</evidence>